<evidence type="ECO:0000313" key="4">
    <source>
        <dbReference type="Proteomes" id="UP000033699"/>
    </source>
</evidence>
<dbReference type="AlphaFoldDB" id="A0A0F2T7V3"/>
<name>A0A0F2T7V3_STRR3</name>
<dbReference type="PATRIC" id="fig|359131.3.peg.961"/>
<feature type="compositionally biased region" description="Polar residues" evidence="1">
    <location>
        <begin position="1"/>
        <end position="19"/>
    </location>
</feature>
<evidence type="ECO:0000256" key="1">
    <source>
        <dbReference type="SAM" id="MobiDB-lite"/>
    </source>
</evidence>
<keyword evidence="2" id="KW-0812">Transmembrane</keyword>
<evidence type="ECO:0000313" key="3">
    <source>
        <dbReference type="EMBL" id="KJS58415.1"/>
    </source>
</evidence>
<comment type="caution">
    <text evidence="3">The sequence shown here is derived from an EMBL/GenBank/DDBJ whole genome shotgun (WGS) entry which is preliminary data.</text>
</comment>
<organism evidence="3 4">
    <name type="scientific">Streptomyces rubellomurinus (strain ATCC 31215)</name>
    <dbReference type="NCBI Taxonomy" id="359131"/>
    <lineage>
        <taxon>Bacteria</taxon>
        <taxon>Bacillati</taxon>
        <taxon>Actinomycetota</taxon>
        <taxon>Actinomycetes</taxon>
        <taxon>Kitasatosporales</taxon>
        <taxon>Streptomycetaceae</taxon>
        <taxon>Streptomyces</taxon>
    </lineage>
</organism>
<gene>
    <name evidence="3" type="ORF">VM95_33430</name>
</gene>
<feature type="region of interest" description="Disordered" evidence="1">
    <location>
        <begin position="1"/>
        <end position="32"/>
    </location>
</feature>
<keyword evidence="2" id="KW-1133">Transmembrane helix</keyword>
<protein>
    <submittedName>
        <fullName evidence="3">Uncharacterized protein</fullName>
    </submittedName>
</protein>
<reference evidence="3 4" key="1">
    <citation type="submission" date="2015-02" db="EMBL/GenBank/DDBJ databases">
        <authorList>
            <person name="Ju K.-S."/>
            <person name="Doroghazi J.R."/>
            <person name="Metcalf W."/>
        </authorList>
    </citation>
    <scope>NUCLEOTIDE SEQUENCE [LARGE SCALE GENOMIC DNA]</scope>
    <source>
        <strain evidence="3 4">ATCC 31215</strain>
    </source>
</reference>
<accession>A0A0F2T7V3</accession>
<sequence>MGMTETQLPSPATNITSIDSKPPVQPEHTLEERPIPVQRRLLDLVALVCLLTIATTIYVIAGTNAGTVTSVGLGLFATWRSNRPT</sequence>
<keyword evidence="2" id="KW-0472">Membrane</keyword>
<evidence type="ECO:0000256" key="2">
    <source>
        <dbReference type="SAM" id="Phobius"/>
    </source>
</evidence>
<dbReference type="Proteomes" id="UP000033699">
    <property type="component" value="Unassembled WGS sequence"/>
</dbReference>
<dbReference type="RefSeq" id="WP_045704089.1">
    <property type="nucleotide sequence ID" value="NZ_JZKH01000112.1"/>
</dbReference>
<keyword evidence="4" id="KW-1185">Reference proteome</keyword>
<feature type="transmembrane region" description="Helical" evidence="2">
    <location>
        <begin position="41"/>
        <end position="61"/>
    </location>
</feature>
<dbReference type="EMBL" id="JZKH01000112">
    <property type="protein sequence ID" value="KJS58415.1"/>
    <property type="molecule type" value="Genomic_DNA"/>
</dbReference>
<proteinExistence type="predicted"/>